<dbReference type="InterPro" id="IPR045063">
    <property type="entry name" value="Dynamin_N"/>
</dbReference>
<dbReference type="RefSeq" id="XP_008026161.1">
    <property type="nucleotide sequence ID" value="XM_008027970.1"/>
</dbReference>
<dbReference type="Pfam" id="PF00350">
    <property type="entry name" value="Dynamin_N"/>
    <property type="match status" value="1"/>
</dbReference>
<accession>R0KDD2</accession>
<dbReference type="Gene3D" id="3.40.50.300">
    <property type="entry name" value="P-loop containing nucleotide triphosphate hydrolases"/>
    <property type="match status" value="1"/>
</dbReference>
<dbReference type="PANTHER" id="PTHR36681:SF3">
    <property type="entry name" value="NUCLEAR GTPASE, GERMINAL CENTER-ASSOCIATED, TANDEM DUPLICATE 3"/>
    <property type="match status" value="1"/>
</dbReference>
<dbReference type="EMBL" id="KB908604">
    <property type="protein sequence ID" value="EOA86152.1"/>
    <property type="molecule type" value="Genomic_DNA"/>
</dbReference>
<feature type="region of interest" description="Disordered" evidence="1">
    <location>
        <begin position="166"/>
        <end position="197"/>
    </location>
</feature>
<dbReference type="eggNOG" id="ENOG502TEXV">
    <property type="taxonomic scope" value="Eukaryota"/>
</dbReference>
<dbReference type="Proteomes" id="UP000016935">
    <property type="component" value="Unassembled WGS sequence"/>
</dbReference>
<evidence type="ECO:0000256" key="1">
    <source>
        <dbReference type="SAM" id="MobiDB-lite"/>
    </source>
</evidence>
<evidence type="ECO:0000259" key="2">
    <source>
        <dbReference type="Pfam" id="PF00350"/>
    </source>
</evidence>
<dbReference type="InterPro" id="IPR027417">
    <property type="entry name" value="P-loop_NTPase"/>
</dbReference>
<reference evidence="4 5" key="1">
    <citation type="journal article" date="2012" name="PLoS Pathog.">
        <title>Diverse lifestyles and strategies of plant pathogenesis encoded in the genomes of eighteen Dothideomycetes fungi.</title>
        <authorList>
            <person name="Ohm R.A."/>
            <person name="Feau N."/>
            <person name="Henrissat B."/>
            <person name="Schoch C.L."/>
            <person name="Horwitz B.A."/>
            <person name="Barry K.W."/>
            <person name="Condon B.J."/>
            <person name="Copeland A.C."/>
            <person name="Dhillon B."/>
            <person name="Glaser F."/>
            <person name="Hesse C.N."/>
            <person name="Kosti I."/>
            <person name="LaButti K."/>
            <person name="Lindquist E.A."/>
            <person name="Lucas S."/>
            <person name="Salamov A.A."/>
            <person name="Bradshaw R.E."/>
            <person name="Ciuffetti L."/>
            <person name="Hamelin R.C."/>
            <person name="Kema G.H.J."/>
            <person name="Lawrence C."/>
            <person name="Scott J.A."/>
            <person name="Spatafora J.W."/>
            <person name="Turgeon B.G."/>
            <person name="de Wit P.J.G.M."/>
            <person name="Zhong S."/>
            <person name="Goodwin S.B."/>
            <person name="Grigoriev I.V."/>
        </authorList>
    </citation>
    <scope>NUCLEOTIDE SEQUENCE [LARGE SCALE GENOMIC DNA]</scope>
    <source>
        <strain evidence="5">28A</strain>
    </source>
</reference>
<gene>
    <name evidence="4" type="ORF">SETTUDRAFT_110283</name>
</gene>
<feature type="compositionally biased region" description="Basic and acidic residues" evidence="1">
    <location>
        <begin position="188"/>
        <end position="197"/>
    </location>
</feature>
<keyword evidence="5" id="KW-1185">Reference proteome</keyword>
<dbReference type="HOGENOM" id="CLU_335919_0_0_1"/>
<dbReference type="GeneID" id="19395412"/>
<dbReference type="Pfam" id="PF24564">
    <property type="entry name" value="DUF7605"/>
    <property type="match status" value="1"/>
</dbReference>
<dbReference type="STRING" id="671987.R0KDD2"/>
<dbReference type="AlphaFoldDB" id="R0KDD2"/>
<feature type="compositionally biased region" description="Acidic residues" evidence="1">
    <location>
        <begin position="172"/>
        <end position="185"/>
    </location>
</feature>
<evidence type="ECO:0000313" key="4">
    <source>
        <dbReference type="EMBL" id="EOA86152.1"/>
    </source>
</evidence>
<evidence type="ECO:0000313" key="5">
    <source>
        <dbReference type="Proteomes" id="UP000016935"/>
    </source>
</evidence>
<dbReference type="InterPro" id="IPR056024">
    <property type="entry name" value="DUF7605"/>
</dbReference>
<evidence type="ECO:0000259" key="3">
    <source>
        <dbReference type="Pfam" id="PF24564"/>
    </source>
</evidence>
<dbReference type="SUPFAM" id="SSF52540">
    <property type="entry name" value="P-loop containing nucleoside triphosphate hydrolases"/>
    <property type="match status" value="1"/>
</dbReference>
<protein>
    <submittedName>
        <fullName evidence="4">Uncharacterized protein</fullName>
    </submittedName>
</protein>
<feature type="domain" description="Dynamin N-terminal" evidence="2">
    <location>
        <begin position="80"/>
        <end position="377"/>
    </location>
</feature>
<reference evidence="4 5" key="2">
    <citation type="journal article" date="2013" name="PLoS Genet.">
        <title>Comparative genome structure, secondary metabolite, and effector coding capacity across Cochliobolus pathogens.</title>
        <authorList>
            <person name="Condon B.J."/>
            <person name="Leng Y."/>
            <person name="Wu D."/>
            <person name="Bushley K.E."/>
            <person name="Ohm R.A."/>
            <person name="Otillar R."/>
            <person name="Martin J."/>
            <person name="Schackwitz W."/>
            <person name="Grimwood J."/>
            <person name="MohdZainudin N."/>
            <person name="Xue C."/>
            <person name="Wang R."/>
            <person name="Manning V.A."/>
            <person name="Dhillon B."/>
            <person name="Tu Z.J."/>
            <person name="Steffenson B.J."/>
            <person name="Salamov A."/>
            <person name="Sun H."/>
            <person name="Lowry S."/>
            <person name="LaButti K."/>
            <person name="Han J."/>
            <person name="Copeland A."/>
            <person name="Lindquist E."/>
            <person name="Barry K."/>
            <person name="Schmutz J."/>
            <person name="Baker S.E."/>
            <person name="Ciuffetti L.M."/>
            <person name="Grigoriev I.V."/>
            <person name="Zhong S."/>
            <person name="Turgeon B.G."/>
        </authorList>
    </citation>
    <scope>NUCLEOTIDE SEQUENCE [LARGE SCALE GENOMIC DNA]</scope>
    <source>
        <strain evidence="5">28A</strain>
    </source>
</reference>
<organism evidence="4 5">
    <name type="scientific">Exserohilum turcicum (strain 28A)</name>
    <name type="common">Northern leaf blight fungus</name>
    <name type="synonym">Setosphaeria turcica</name>
    <dbReference type="NCBI Taxonomy" id="671987"/>
    <lineage>
        <taxon>Eukaryota</taxon>
        <taxon>Fungi</taxon>
        <taxon>Dikarya</taxon>
        <taxon>Ascomycota</taxon>
        <taxon>Pezizomycotina</taxon>
        <taxon>Dothideomycetes</taxon>
        <taxon>Pleosporomycetidae</taxon>
        <taxon>Pleosporales</taxon>
        <taxon>Pleosporineae</taxon>
        <taxon>Pleosporaceae</taxon>
        <taxon>Exserohilum</taxon>
    </lineage>
</organism>
<feature type="domain" description="DUF7605" evidence="3">
    <location>
        <begin position="588"/>
        <end position="750"/>
    </location>
</feature>
<dbReference type="PANTHER" id="PTHR36681">
    <property type="entry name" value="NUCLEAR GTPASE, GERMINAL CENTER-ASSOCIATED, TANDEM DUPLICATE 3"/>
    <property type="match status" value="1"/>
</dbReference>
<dbReference type="OrthoDB" id="3598281at2759"/>
<sequence length="849" mass="97475">MIPSKKRLFTNIHNKAIEQELSKEPWYALKPEEIVVQVEDMCDNLAASLAKYAPIDQRYQEAVDAANAKRKLPEITQFNVAVVGEQGIGKSSVINALLDRGLLDRSGSSRACTAYATILEYKKGAPDETDLSDVSVQFFSETEVRHCINEQVDRWIEVHPGPQEAGWSSLCQDDDDEDFDQDNSGEDTTFHSRTRDISEEASRAADTAEEFFQIIFNVQEHVECGEWLKNELYHTNINERGFSALCFDAARRMFQDMARKKQEVSLERRKAHFTNVPDKTLWEQTAAIKRLWPFVKAVTIATGHILLRNGLRLFDIPGYGDTSQLREAVINHFRRHADFEMIIAPFSRVQTSVLQERYINLSVHLKGAEKTILVMNKSDDNIVTLIRHIKADPFPSIYARLVSLEIQQEQGTLDPISILNYMDQLLDEATIAYTKYETESVQKKMQSKGVKVFSVSALSYTTSRNALRKGNGVLDQKTAGIPELRVFLAKLPGTSNYKNYHDHVFEILPDLRNEAARPLETHPEDATYAAMRSELVLQIPKVQFELESVVQRGLDDSTERPWADNEAQDIAKHMEEWIKKMWVHPLIYHSGFAKMLRENGIPVNGKYYGHNLNRDLLRAMKKYYHRWYNNMSPKTSNFAQAMSTSVQNRLHKTLSAINRSSSRGGLKKKASEELSRVRQRIKKAYDTLVASLHSSLAETRLRFATEIDIKCPIAMAMKAWYERALDPGIVCSGNGTYRRRRNVLCASITNPVGTDPQPLLEKMGKQIQTKLRERWKMDYNAFISEAMKLLNGFSRTTEQLLRNPQYMTFRHKQARTQLKKLLADFDIRLKHIQNRFMKTEEEHAVKKSK</sequence>
<name>R0KDD2_EXST2</name>
<proteinExistence type="predicted"/>